<evidence type="ECO:0000256" key="5">
    <source>
        <dbReference type="ARBA" id="ARBA00023136"/>
    </source>
</evidence>
<dbReference type="Pfam" id="PF00001">
    <property type="entry name" value="7tm_1"/>
    <property type="match status" value="1"/>
</dbReference>
<gene>
    <name evidence="10" type="ORF">GRG538_LOCUS28414</name>
    <name evidence="11" type="ORF">QYT958_LOCUS32474</name>
</gene>
<evidence type="ECO:0000256" key="7">
    <source>
        <dbReference type="ARBA" id="ARBA00023224"/>
    </source>
</evidence>
<dbReference type="InterPro" id="IPR017452">
    <property type="entry name" value="GPCR_Rhodpsn_7TM"/>
</dbReference>
<organism evidence="10 12">
    <name type="scientific">Rotaria socialis</name>
    <dbReference type="NCBI Taxonomy" id="392032"/>
    <lineage>
        <taxon>Eukaryota</taxon>
        <taxon>Metazoa</taxon>
        <taxon>Spiralia</taxon>
        <taxon>Gnathifera</taxon>
        <taxon>Rotifera</taxon>
        <taxon>Eurotatoria</taxon>
        <taxon>Bdelloidea</taxon>
        <taxon>Philodinida</taxon>
        <taxon>Philodinidae</taxon>
        <taxon>Rotaria</taxon>
    </lineage>
</organism>
<dbReference type="Gene3D" id="1.20.1070.10">
    <property type="entry name" value="Rhodopsin 7-helix transmembrane proteins"/>
    <property type="match status" value="1"/>
</dbReference>
<evidence type="ECO:0000259" key="9">
    <source>
        <dbReference type="PROSITE" id="PS50262"/>
    </source>
</evidence>
<reference evidence="10" key="1">
    <citation type="submission" date="2021-02" db="EMBL/GenBank/DDBJ databases">
        <authorList>
            <person name="Nowell W R."/>
        </authorList>
    </citation>
    <scope>NUCLEOTIDE SEQUENCE</scope>
</reference>
<protein>
    <recommendedName>
        <fullName evidence="9">G-protein coupled receptors family 1 profile domain-containing protein</fullName>
    </recommendedName>
</protein>
<feature type="transmembrane region" description="Helical" evidence="8">
    <location>
        <begin position="6"/>
        <end position="25"/>
    </location>
</feature>
<dbReference type="GO" id="GO:0005886">
    <property type="term" value="C:plasma membrane"/>
    <property type="evidence" value="ECO:0007669"/>
    <property type="project" value="TreeGrafter"/>
</dbReference>
<evidence type="ECO:0000313" key="11">
    <source>
        <dbReference type="EMBL" id="CAF4937320.1"/>
    </source>
</evidence>
<dbReference type="PANTHER" id="PTHR24243">
    <property type="entry name" value="G-PROTEIN COUPLED RECEPTOR"/>
    <property type="match status" value="1"/>
</dbReference>
<feature type="domain" description="G-protein coupled receptors family 1 profile" evidence="9">
    <location>
        <begin position="60"/>
        <end position="217"/>
    </location>
</feature>
<feature type="transmembrane region" description="Helical" evidence="8">
    <location>
        <begin position="143"/>
        <end position="163"/>
    </location>
</feature>
<proteinExistence type="predicted"/>
<evidence type="ECO:0000313" key="10">
    <source>
        <dbReference type="EMBL" id="CAF3702029.1"/>
    </source>
</evidence>
<sequence length="282" mass="32175">MTFHYIYISPTLALVGNSLILLVILTSTQLKITRHFPIQHFYFPTVCNISIFGEASVLLSVWIIVLITIEPTLVVLFPFHKTQFASQCRARTVVMITAIIAIVFAARLLVIPMDTASTQGVRCQPLPDCYAYRRLHATITKFGYCYIPLTIVIIGNLLTIFTIKRAVIRRHDLLANNSNQQNRQMDSNESHLMLMLLILTLMFIVYFVPFTITNAISRLGLPFKHCFTQKSFEVYAVLRVLSEILKDSNFCYLLCKRSSVTFCIFLTSQCSSSTINHDFNQI</sequence>
<dbReference type="PROSITE" id="PS50262">
    <property type="entry name" value="G_PROTEIN_RECEP_F1_2"/>
    <property type="match status" value="1"/>
</dbReference>
<dbReference type="AlphaFoldDB" id="A0A818V6Q2"/>
<evidence type="ECO:0000256" key="1">
    <source>
        <dbReference type="ARBA" id="ARBA00004141"/>
    </source>
</evidence>
<keyword evidence="2 8" id="KW-0812">Transmembrane</keyword>
<dbReference type="EMBL" id="CAJNYT010004929">
    <property type="protein sequence ID" value="CAF3702029.1"/>
    <property type="molecule type" value="Genomic_DNA"/>
</dbReference>
<dbReference type="InterPro" id="IPR000276">
    <property type="entry name" value="GPCR_Rhodpsn"/>
</dbReference>
<keyword evidence="6" id="KW-0675">Receptor</keyword>
<dbReference type="GO" id="GO:0004930">
    <property type="term" value="F:G protein-coupled receptor activity"/>
    <property type="evidence" value="ECO:0007669"/>
    <property type="project" value="UniProtKB-KW"/>
</dbReference>
<dbReference type="EMBL" id="CAJOBR010021254">
    <property type="protein sequence ID" value="CAF4937320.1"/>
    <property type="molecule type" value="Genomic_DNA"/>
</dbReference>
<evidence type="ECO:0000256" key="3">
    <source>
        <dbReference type="ARBA" id="ARBA00022989"/>
    </source>
</evidence>
<keyword evidence="5 8" id="KW-0472">Membrane</keyword>
<keyword evidence="3 8" id="KW-1133">Transmembrane helix</keyword>
<dbReference type="SUPFAM" id="SSF81321">
    <property type="entry name" value="Family A G protein-coupled receptor-like"/>
    <property type="match status" value="1"/>
</dbReference>
<dbReference type="PANTHER" id="PTHR24243:SF230">
    <property type="entry name" value="G-PROTEIN COUPLED RECEPTORS FAMILY 1 PROFILE DOMAIN-CONTAINING PROTEIN"/>
    <property type="match status" value="1"/>
</dbReference>
<evidence type="ECO:0000256" key="4">
    <source>
        <dbReference type="ARBA" id="ARBA00023040"/>
    </source>
</evidence>
<feature type="transmembrane region" description="Helical" evidence="8">
    <location>
        <begin position="192"/>
        <end position="212"/>
    </location>
</feature>
<feature type="transmembrane region" description="Helical" evidence="8">
    <location>
        <begin position="89"/>
        <end position="110"/>
    </location>
</feature>
<name>A0A818V6Q2_9BILA</name>
<evidence type="ECO:0000256" key="8">
    <source>
        <dbReference type="SAM" id="Phobius"/>
    </source>
</evidence>
<dbReference type="Proteomes" id="UP000663848">
    <property type="component" value="Unassembled WGS sequence"/>
</dbReference>
<evidence type="ECO:0000256" key="2">
    <source>
        <dbReference type="ARBA" id="ARBA00022692"/>
    </source>
</evidence>
<feature type="transmembrane region" description="Helical" evidence="8">
    <location>
        <begin position="46"/>
        <end position="69"/>
    </location>
</feature>
<evidence type="ECO:0000256" key="6">
    <source>
        <dbReference type="ARBA" id="ARBA00023170"/>
    </source>
</evidence>
<accession>A0A818V6Q2</accession>
<comment type="subcellular location">
    <subcellularLocation>
        <location evidence="1">Membrane</location>
        <topology evidence="1">Multi-pass membrane protein</topology>
    </subcellularLocation>
</comment>
<dbReference type="CDD" id="cd00637">
    <property type="entry name" value="7tm_classA_rhodopsin-like"/>
    <property type="match status" value="1"/>
</dbReference>
<dbReference type="Proteomes" id="UP000663872">
    <property type="component" value="Unassembled WGS sequence"/>
</dbReference>
<evidence type="ECO:0000313" key="12">
    <source>
        <dbReference type="Proteomes" id="UP000663872"/>
    </source>
</evidence>
<keyword evidence="4" id="KW-0297">G-protein coupled receptor</keyword>
<keyword evidence="7" id="KW-0807">Transducer</keyword>
<comment type="caution">
    <text evidence="10">The sequence shown here is derived from an EMBL/GenBank/DDBJ whole genome shotgun (WGS) entry which is preliminary data.</text>
</comment>